<name>A0A9W9UFQ0_PENBR</name>
<protein>
    <submittedName>
        <fullName evidence="1">Uncharacterized protein</fullName>
    </submittedName>
</protein>
<reference evidence="1" key="2">
    <citation type="journal article" date="2023" name="IMA Fungus">
        <title>Comparative genomic study of the Penicillium genus elucidates a diverse pangenome and 15 lateral gene transfer events.</title>
        <authorList>
            <person name="Petersen C."/>
            <person name="Sorensen T."/>
            <person name="Nielsen M.R."/>
            <person name="Sondergaard T.E."/>
            <person name="Sorensen J.L."/>
            <person name="Fitzpatrick D.A."/>
            <person name="Frisvad J.C."/>
            <person name="Nielsen K.L."/>
        </authorList>
    </citation>
    <scope>NUCLEOTIDE SEQUENCE</scope>
    <source>
        <strain evidence="1">IBT 35673</strain>
    </source>
</reference>
<proteinExistence type="predicted"/>
<organism evidence="1 2">
    <name type="scientific">Penicillium brevicompactum</name>
    <dbReference type="NCBI Taxonomy" id="5074"/>
    <lineage>
        <taxon>Eukaryota</taxon>
        <taxon>Fungi</taxon>
        <taxon>Dikarya</taxon>
        <taxon>Ascomycota</taxon>
        <taxon>Pezizomycotina</taxon>
        <taxon>Eurotiomycetes</taxon>
        <taxon>Eurotiomycetidae</taxon>
        <taxon>Eurotiales</taxon>
        <taxon>Aspergillaceae</taxon>
        <taxon>Penicillium</taxon>
    </lineage>
</organism>
<dbReference type="AlphaFoldDB" id="A0A9W9UFQ0"/>
<accession>A0A9W9UFQ0</accession>
<sequence>MAKEGGIMSAKKSIVVLTEVLKTTFEERGVLKEASMGTADVSVMVTFEMFTRTARIEVG</sequence>
<gene>
    <name evidence="1" type="ORF">N7452_007396</name>
</gene>
<comment type="caution">
    <text evidence="1">The sequence shown here is derived from an EMBL/GenBank/DDBJ whole genome shotgun (WGS) entry which is preliminary data.</text>
</comment>
<evidence type="ECO:0000313" key="2">
    <source>
        <dbReference type="Proteomes" id="UP001147695"/>
    </source>
</evidence>
<dbReference type="Proteomes" id="UP001147695">
    <property type="component" value="Unassembled WGS sequence"/>
</dbReference>
<dbReference type="EMBL" id="JAPZBQ010000004">
    <property type="protein sequence ID" value="KAJ5334993.1"/>
    <property type="molecule type" value="Genomic_DNA"/>
</dbReference>
<reference evidence="1" key="1">
    <citation type="submission" date="2022-12" db="EMBL/GenBank/DDBJ databases">
        <authorList>
            <person name="Petersen C."/>
        </authorList>
    </citation>
    <scope>NUCLEOTIDE SEQUENCE</scope>
    <source>
        <strain evidence="1">IBT 35673</strain>
    </source>
</reference>
<evidence type="ECO:0000313" key="1">
    <source>
        <dbReference type="EMBL" id="KAJ5334993.1"/>
    </source>
</evidence>